<name>A0ABP1QX43_9HEXA</name>
<gene>
    <name evidence="5" type="ORF">ODALV1_LOCUS16153</name>
</gene>
<feature type="compositionally biased region" description="Polar residues" evidence="3">
    <location>
        <begin position="1"/>
        <end position="30"/>
    </location>
</feature>
<comment type="caution">
    <text evidence="5">The sequence shown here is derived from an EMBL/GenBank/DDBJ whole genome shotgun (WGS) entry which is preliminary data.</text>
</comment>
<evidence type="ECO:0000313" key="5">
    <source>
        <dbReference type="EMBL" id="CAL8113742.1"/>
    </source>
</evidence>
<dbReference type="Pfam" id="PF01344">
    <property type="entry name" value="Kelch_1"/>
    <property type="match status" value="1"/>
</dbReference>
<accession>A0ABP1QX43</accession>
<dbReference type="Proteomes" id="UP001642540">
    <property type="component" value="Unassembled WGS sequence"/>
</dbReference>
<evidence type="ECO:0000313" key="6">
    <source>
        <dbReference type="Proteomes" id="UP001642540"/>
    </source>
</evidence>
<evidence type="ECO:0000256" key="1">
    <source>
        <dbReference type="ARBA" id="ARBA00022441"/>
    </source>
</evidence>
<sequence>MWSNVISPCSSVFSSGNSPECEVGSSNDNSSPPPTRYKHATALQYDDHESTYYLYVYGGRSGTFALKDFWQLNISTGKWREIKSGSNECSDTWPPRLQEHTMVSALNRLYVFGGECHHNSDSSSHLWVWGRNEKSSECSWEKISFKNDTVEKKSAIAPVMRRGHSAVVCDLEDGTAMLIYGGYRDLKGSVGDCWAFSFGTNSWNCVTTTSSSSSQQKPGSFWTNILNYWTVSSSSSYTHLIHNNGYYACGKSPVESTGPYPPSRHNHSAVVHKSKMYVYGGMCDLTELSDFWVLDLETRRWSQIKCLYSPGILKGHAATVVGSHMYVFGGEGKGGIRTDDVWKFDFANDTFERLSFVGCRPCPRVFASASKLPLRKRGSVESPSQAEESRSSSFRKSTSVVRFADTQHLVTYSDSPGCSDYSSMETINYVENPNYRNRQPESFEMRAMGGAAPRASTQHPEYVLLIGGLETHKSAVFSKQDLVVWRLRVDCYCDGENQSPIPHHTRPPTRDRSFEVEF</sequence>
<evidence type="ECO:0000259" key="4">
    <source>
        <dbReference type="Pfam" id="PF24981"/>
    </source>
</evidence>
<dbReference type="InterPro" id="IPR056737">
    <property type="entry name" value="Beta-prop_ATRN-MKLN-like"/>
</dbReference>
<dbReference type="EMBL" id="CAXLJM020000049">
    <property type="protein sequence ID" value="CAL8113742.1"/>
    <property type="molecule type" value="Genomic_DNA"/>
</dbReference>
<evidence type="ECO:0000256" key="3">
    <source>
        <dbReference type="SAM" id="MobiDB-lite"/>
    </source>
</evidence>
<dbReference type="Gene3D" id="2.120.10.80">
    <property type="entry name" value="Kelch-type beta propeller"/>
    <property type="match status" value="2"/>
</dbReference>
<dbReference type="Pfam" id="PF24981">
    <property type="entry name" value="Beta-prop_ATRN-LZTR1"/>
    <property type="match status" value="1"/>
</dbReference>
<organism evidence="5 6">
    <name type="scientific">Orchesella dallaii</name>
    <dbReference type="NCBI Taxonomy" id="48710"/>
    <lineage>
        <taxon>Eukaryota</taxon>
        <taxon>Metazoa</taxon>
        <taxon>Ecdysozoa</taxon>
        <taxon>Arthropoda</taxon>
        <taxon>Hexapoda</taxon>
        <taxon>Collembola</taxon>
        <taxon>Entomobryomorpha</taxon>
        <taxon>Entomobryoidea</taxon>
        <taxon>Orchesellidae</taxon>
        <taxon>Orchesellinae</taxon>
        <taxon>Orchesella</taxon>
    </lineage>
</organism>
<proteinExistence type="predicted"/>
<feature type="compositionally biased region" description="Basic and acidic residues" evidence="3">
    <location>
        <begin position="508"/>
        <end position="518"/>
    </location>
</feature>
<dbReference type="InterPro" id="IPR006652">
    <property type="entry name" value="Kelch_1"/>
</dbReference>
<keyword evidence="1" id="KW-0880">Kelch repeat</keyword>
<reference evidence="5 6" key="1">
    <citation type="submission" date="2024-08" db="EMBL/GenBank/DDBJ databases">
        <authorList>
            <person name="Cucini C."/>
            <person name="Frati F."/>
        </authorList>
    </citation>
    <scope>NUCLEOTIDE SEQUENCE [LARGE SCALE GENOMIC DNA]</scope>
</reference>
<keyword evidence="6" id="KW-1185">Reference proteome</keyword>
<dbReference type="SUPFAM" id="SSF117281">
    <property type="entry name" value="Kelch motif"/>
    <property type="match status" value="1"/>
</dbReference>
<keyword evidence="2" id="KW-0677">Repeat</keyword>
<dbReference type="PANTHER" id="PTHR46093:SF18">
    <property type="entry name" value="FIBRONECTIN TYPE-III DOMAIN-CONTAINING PROTEIN"/>
    <property type="match status" value="1"/>
</dbReference>
<feature type="region of interest" description="Disordered" evidence="3">
    <location>
        <begin position="1"/>
        <end position="36"/>
    </location>
</feature>
<feature type="region of interest" description="Disordered" evidence="3">
    <location>
        <begin position="498"/>
        <end position="518"/>
    </location>
</feature>
<dbReference type="PANTHER" id="PTHR46093">
    <property type="entry name" value="ACYL-COA-BINDING DOMAIN-CONTAINING PROTEIN 5"/>
    <property type="match status" value="1"/>
</dbReference>
<feature type="domain" description="Attractin/MKLN-like beta-propeller" evidence="4">
    <location>
        <begin position="91"/>
        <end position="213"/>
    </location>
</feature>
<evidence type="ECO:0000256" key="2">
    <source>
        <dbReference type="ARBA" id="ARBA00022737"/>
    </source>
</evidence>
<protein>
    <recommendedName>
        <fullName evidence="4">Attractin/MKLN-like beta-propeller domain-containing protein</fullName>
    </recommendedName>
</protein>
<dbReference type="Pfam" id="PF24681">
    <property type="entry name" value="Kelch_KLHDC2_KLHL20_DRC7"/>
    <property type="match status" value="1"/>
</dbReference>
<dbReference type="InterPro" id="IPR015915">
    <property type="entry name" value="Kelch-typ_b-propeller"/>
</dbReference>